<dbReference type="AlphaFoldDB" id="A0ABD3NK98"/>
<dbReference type="Pfam" id="PF00226">
    <property type="entry name" value="DnaJ"/>
    <property type="match status" value="1"/>
</dbReference>
<dbReference type="InterPro" id="IPR001623">
    <property type="entry name" value="DnaJ_domain"/>
</dbReference>
<dbReference type="InterPro" id="IPR052243">
    <property type="entry name" value="Mito_inner_membrane_organizer"/>
</dbReference>
<dbReference type="InterPro" id="IPR036869">
    <property type="entry name" value="J_dom_sf"/>
</dbReference>
<dbReference type="PROSITE" id="PS00636">
    <property type="entry name" value="DNAJ_1"/>
    <property type="match status" value="1"/>
</dbReference>
<comment type="caution">
    <text evidence="4">The sequence shown here is derived from an EMBL/GenBank/DDBJ whole genome shotgun (WGS) entry which is preliminary data.</text>
</comment>
<dbReference type="EMBL" id="JALLPJ020001105">
    <property type="protein sequence ID" value="KAL3776314.1"/>
    <property type="molecule type" value="Genomic_DNA"/>
</dbReference>
<dbReference type="SUPFAM" id="SSF46565">
    <property type="entry name" value="Chaperone J-domain"/>
    <property type="match status" value="1"/>
</dbReference>
<reference evidence="4 5" key="1">
    <citation type="submission" date="2024-10" db="EMBL/GenBank/DDBJ databases">
        <title>Updated reference genomes for cyclostephanoid diatoms.</title>
        <authorList>
            <person name="Roberts W.R."/>
            <person name="Alverson A.J."/>
        </authorList>
    </citation>
    <scope>NUCLEOTIDE SEQUENCE [LARGE SCALE GENOMIC DNA]</scope>
    <source>
        <strain evidence="4 5">AJA010-31</strain>
    </source>
</reference>
<feature type="compositionally biased region" description="Basic and acidic residues" evidence="2">
    <location>
        <begin position="335"/>
        <end position="358"/>
    </location>
</feature>
<protein>
    <recommendedName>
        <fullName evidence="3">J domain-containing protein</fullName>
    </recommendedName>
</protein>
<name>A0ABD3NK98_9STRA</name>
<evidence type="ECO:0000256" key="2">
    <source>
        <dbReference type="SAM" id="MobiDB-lite"/>
    </source>
</evidence>
<dbReference type="Gene3D" id="1.10.287.110">
    <property type="entry name" value="DnaJ domain"/>
    <property type="match status" value="1"/>
</dbReference>
<evidence type="ECO:0000259" key="3">
    <source>
        <dbReference type="PROSITE" id="PS50076"/>
    </source>
</evidence>
<feature type="domain" description="J" evidence="3">
    <location>
        <begin position="18"/>
        <end position="96"/>
    </location>
</feature>
<evidence type="ECO:0000313" key="5">
    <source>
        <dbReference type="Proteomes" id="UP001530400"/>
    </source>
</evidence>
<feature type="region of interest" description="Disordered" evidence="2">
    <location>
        <begin position="335"/>
        <end position="369"/>
    </location>
</feature>
<organism evidence="4 5">
    <name type="scientific">Cyclotella atomus</name>
    <dbReference type="NCBI Taxonomy" id="382360"/>
    <lineage>
        <taxon>Eukaryota</taxon>
        <taxon>Sar</taxon>
        <taxon>Stramenopiles</taxon>
        <taxon>Ochrophyta</taxon>
        <taxon>Bacillariophyta</taxon>
        <taxon>Coscinodiscophyceae</taxon>
        <taxon>Thalassiosirophycidae</taxon>
        <taxon>Stephanodiscales</taxon>
        <taxon>Stephanodiscaceae</taxon>
        <taxon>Cyclotella</taxon>
    </lineage>
</organism>
<evidence type="ECO:0000256" key="1">
    <source>
        <dbReference type="ARBA" id="ARBA00023186"/>
    </source>
</evidence>
<dbReference type="Proteomes" id="UP001530400">
    <property type="component" value="Unassembled WGS sequence"/>
</dbReference>
<keyword evidence="5" id="KW-1185">Reference proteome</keyword>
<sequence length="692" mass="77210">MSGSSKPNRGASNRCPYATLNLLGPDCSGINQDPTRAQVSDDDIRDAYKKLSRLLHPDKRSPGKEREDAQEIFTELMNAYEILSDPVLRQAYDHFGHRAVSRIRHNRYDSSSLYLVLSDLHQQGKTDEALETLITLLENSAREHRQKEWKFDSDVQVNLHVNPAGTDEVIDVSGTSVSFTSSVPISELVDQNADDTTTHTNQQMQLTIGAQSYLEKGMGSTRGVLSVLYKPSRQTFVSSDMTIGRNHLETSLSSRQHMASGTVVSAKVSRKHDFESDKNGDLSLAFTSFRSLSLIHGYKMNGMLALSFGFDPPSNLKLQYGQLSLTTWKVSITDDSRKMRDKEDDESDSKSSKSKTNDPETIQSSSEHPPKLTAKLAIGQFPLEIGIEQDHLFDSPERSIEASIAYNPFSRSFRFKSLLSRDLSPRSSISIGVSHTGMQGLTCLLRYQRPELTLSLPIFVARFVAPNYWNRALSISIFSYLIDETIGELLESGSKGTMVTLDVHETIAVKEHAIFEEQQWMHSSHAQLNSSPQVLIIEQIAEVKREYEEPINGLIILRATYGSSSCSTSIDVTSALQFWVCNSQLVLPAYSKRMLLGFYDVNSHHEHISKVNSSILHDLVDYVNDFLSCFGIGQTNHQVETHCKENGSSEEDGSAVLTIRYKYEGIAYEIVIDDNQSLTVPSPEALKLGTVS</sequence>
<gene>
    <name evidence="4" type="ORF">ACHAWO_002708</name>
</gene>
<dbReference type="SMART" id="SM00271">
    <property type="entry name" value="DnaJ"/>
    <property type="match status" value="1"/>
</dbReference>
<accession>A0ABD3NK98</accession>
<dbReference type="PROSITE" id="PS50076">
    <property type="entry name" value="DNAJ_2"/>
    <property type="match status" value="1"/>
</dbReference>
<dbReference type="PANTHER" id="PTHR44157">
    <property type="entry name" value="DNAJ HOMOLOG SUBFAMILY C MEMBER 11"/>
    <property type="match status" value="1"/>
</dbReference>
<dbReference type="CDD" id="cd06257">
    <property type="entry name" value="DnaJ"/>
    <property type="match status" value="1"/>
</dbReference>
<dbReference type="PRINTS" id="PR00625">
    <property type="entry name" value="JDOMAIN"/>
</dbReference>
<dbReference type="Pfam" id="PF11875">
    <property type="entry name" value="DnaJ-like_C11_C"/>
    <property type="match status" value="1"/>
</dbReference>
<keyword evidence="1" id="KW-0143">Chaperone</keyword>
<dbReference type="InterPro" id="IPR024586">
    <property type="entry name" value="DnaJ-like_C11_C"/>
</dbReference>
<evidence type="ECO:0000313" key="4">
    <source>
        <dbReference type="EMBL" id="KAL3776314.1"/>
    </source>
</evidence>
<dbReference type="InterPro" id="IPR018253">
    <property type="entry name" value="DnaJ_domain_CS"/>
</dbReference>
<proteinExistence type="predicted"/>
<dbReference type="PANTHER" id="PTHR44157:SF1">
    <property type="entry name" value="DNAJ HOMOLOG SUBFAMILY C MEMBER 11"/>
    <property type="match status" value="1"/>
</dbReference>